<evidence type="ECO:0000313" key="2">
    <source>
        <dbReference type="Proteomes" id="UP000053660"/>
    </source>
</evidence>
<dbReference type="AlphaFoldDB" id="A0A0B1TH41"/>
<sequence>MCIECETNTAQRTVVVFDLLYNTEHVLRFVQRLLFCFAKTESNPLLIGYGGKAFTFERYLRHSEHPYEIWREARNYFLSHATDRREQHYGPLGAFEHLVKNDIFSDVPRHKRTLIFITSGKNLEESKEKEYIDKVSEFLWKPI</sequence>
<accession>A0A0B1TH41</accession>
<evidence type="ECO:0008006" key="3">
    <source>
        <dbReference type="Google" id="ProtNLM"/>
    </source>
</evidence>
<dbReference type="Proteomes" id="UP000053660">
    <property type="component" value="Unassembled WGS sequence"/>
</dbReference>
<proteinExistence type="predicted"/>
<dbReference type="EMBL" id="KN550229">
    <property type="protein sequence ID" value="KHJ94700.1"/>
    <property type="molecule type" value="Genomic_DNA"/>
</dbReference>
<reference evidence="1 2" key="1">
    <citation type="submission" date="2014-03" db="EMBL/GenBank/DDBJ databases">
        <title>Draft genome of the hookworm Oesophagostomum dentatum.</title>
        <authorList>
            <person name="Mitreva M."/>
        </authorList>
    </citation>
    <scope>NUCLEOTIDE SEQUENCE [LARGE SCALE GENOMIC DNA]</scope>
    <source>
        <strain evidence="1 2">OD-Hann</strain>
    </source>
</reference>
<protein>
    <recommendedName>
        <fullName evidence="3">VWFA domain-containing protein</fullName>
    </recommendedName>
</protein>
<evidence type="ECO:0000313" key="1">
    <source>
        <dbReference type="EMBL" id="KHJ94700.1"/>
    </source>
</evidence>
<gene>
    <name evidence="1" type="ORF">OESDEN_05366</name>
</gene>
<keyword evidence="2" id="KW-1185">Reference proteome</keyword>
<organism evidence="1 2">
    <name type="scientific">Oesophagostomum dentatum</name>
    <name type="common">Nodular worm</name>
    <dbReference type="NCBI Taxonomy" id="61180"/>
    <lineage>
        <taxon>Eukaryota</taxon>
        <taxon>Metazoa</taxon>
        <taxon>Ecdysozoa</taxon>
        <taxon>Nematoda</taxon>
        <taxon>Chromadorea</taxon>
        <taxon>Rhabditida</taxon>
        <taxon>Rhabditina</taxon>
        <taxon>Rhabditomorpha</taxon>
        <taxon>Strongyloidea</taxon>
        <taxon>Strongylidae</taxon>
        <taxon>Oesophagostomum</taxon>
    </lineage>
</organism>
<name>A0A0B1TH41_OESDE</name>